<gene>
    <name evidence="2" type="primary">bshC</name>
    <name evidence="5" type="ordered locus">Desru_2906</name>
</gene>
<dbReference type="GO" id="GO:0016874">
    <property type="term" value="F:ligase activity"/>
    <property type="evidence" value="ECO:0007669"/>
    <property type="project" value="UniProtKB-UniRule"/>
</dbReference>
<evidence type="ECO:0000313" key="5">
    <source>
        <dbReference type="EMBL" id="AEG61120.1"/>
    </source>
</evidence>
<comment type="function">
    <text evidence="2">Involved in bacillithiol (BSH) biosynthesis. May catalyze the last step of the pathway, the addition of cysteine to glucosamine malate (GlcN-Mal) to generate BSH.</text>
</comment>
<evidence type="ECO:0000256" key="2">
    <source>
        <dbReference type="HAMAP-Rule" id="MF_01867"/>
    </source>
</evidence>
<dbReference type="PIRSF" id="PIRSF012535">
    <property type="entry name" value="UCP012535"/>
    <property type="match status" value="1"/>
</dbReference>
<evidence type="ECO:0000259" key="4">
    <source>
        <dbReference type="Pfam" id="PF24850"/>
    </source>
</evidence>
<dbReference type="InterPro" id="IPR055398">
    <property type="entry name" value="Rossmann-like_BshC"/>
</dbReference>
<sequence length="540" mass="62089">MRVEEIEGLYPPALARSYLQGEPGVIRLFQYDPRRQEAFRDHLEYLLTQRQEPLDLPAECLKEYNLSLGCGSQTTANIELIEKNRAVAVVTGQQPGFLTGPLYTIYKAMGTIVLARKLTRELGHPVVPVFWIGADDHDFAEVNHIYLPTSQGPQRVGLEEKPGVRFSLGHLPVPEEAGRLLDQIKELTPPMGWQQEGIELLRKTARNSLNVADWFGRLMTFLFKDYGLVMVNPLLKPLRQRSAGLFYQAVMSAPRADQLLDSACREIRSLGFSPQVQSEGNKAHLFLYIQGQRQTLFADKQTFYNREKRTTWEREQLAEQALTQPDSFSPDVVLRPVLQNKLFPVLAYVAGPGEMGYFAQFKRIFELFNERMPVIYPRPNVTLVEPLIHKLMQKYHVPLEQIPRGLEDFIAVYLEQSDEVGIAALFNEFNEMLKKHHKGLVKKVAIINPVIQGLGQDCLRRMTGNLRAFEAKVNQHHRRNHEAALRQLAKINHMLHPLGQWQERVYNVFPYLMKYGPDCIGEMISLMDVENWQQKILFFD</sequence>
<dbReference type="KEGG" id="dru:Desru_2906"/>
<reference evidence="5 6" key="2">
    <citation type="journal article" date="2012" name="Stand. Genomic Sci.">
        <title>Complete genome sequence of the sulfate-reducing firmicute Desulfotomaculum ruminis type strain (DL(T)).</title>
        <authorList>
            <person name="Spring S."/>
            <person name="Visser M."/>
            <person name="Lu M."/>
            <person name="Copeland A."/>
            <person name="Lapidus A."/>
            <person name="Lucas S."/>
            <person name="Cheng J.F."/>
            <person name="Han C."/>
            <person name="Tapia R."/>
            <person name="Goodwin L.A."/>
            <person name="Pitluck S."/>
            <person name="Ivanova N."/>
            <person name="Land M."/>
            <person name="Hauser L."/>
            <person name="Larimer F."/>
            <person name="Rohde M."/>
            <person name="Goker M."/>
            <person name="Detter J.C."/>
            <person name="Kyrpides N.C."/>
            <person name="Woyke T."/>
            <person name="Schaap P.J."/>
            <person name="Plugge C.M."/>
            <person name="Muyzer G."/>
            <person name="Kuever J."/>
            <person name="Pereira I.A."/>
            <person name="Parshina S.N."/>
            <person name="Bernier-Latmani R."/>
            <person name="Stams A.J."/>
            <person name="Klenk H.P."/>
        </authorList>
    </citation>
    <scope>NUCLEOTIDE SEQUENCE [LARGE SCALE GENOMIC DNA]</scope>
    <source>
        <strain evidence="6">ATCC 23193 / DSM 2154 / NCIB 8452 / DL</strain>
    </source>
</reference>
<dbReference type="EC" id="6.-.-.-" evidence="2"/>
<dbReference type="InterPro" id="IPR011199">
    <property type="entry name" value="Bacillithiol_biosynth_BshC"/>
</dbReference>
<dbReference type="RefSeq" id="WP_013842872.1">
    <property type="nucleotide sequence ID" value="NC_015589.1"/>
</dbReference>
<dbReference type="HAMAP" id="MF_01867">
    <property type="entry name" value="BshC"/>
    <property type="match status" value="1"/>
</dbReference>
<comment type="similarity">
    <text evidence="2">Belongs to the BshC family.</text>
</comment>
<dbReference type="InterPro" id="IPR055399">
    <property type="entry name" value="CC_BshC"/>
</dbReference>
<dbReference type="NCBIfam" id="TIGR03998">
    <property type="entry name" value="thiol_BshC"/>
    <property type="match status" value="1"/>
</dbReference>
<accession>F6DT15</accession>
<dbReference type="STRING" id="696281.Desru_2906"/>
<feature type="domain" description="Bacillithiol biosynthesis BshC N-terminal Rossmann-like" evidence="3">
    <location>
        <begin position="1"/>
        <end position="378"/>
    </location>
</feature>
<protein>
    <recommendedName>
        <fullName evidence="2">Putative cysteine ligase BshC</fullName>
        <ecNumber evidence="2">6.-.-.-</ecNumber>
    </recommendedName>
</protein>
<dbReference type="Pfam" id="PF24850">
    <property type="entry name" value="CC_BshC"/>
    <property type="match status" value="1"/>
</dbReference>
<feature type="domain" description="Bacillithiol biosynthesis BshC C-terminal coiled-coil" evidence="4">
    <location>
        <begin position="381"/>
        <end position="538"/>
    </location>
</feature>
<dbReference type="OrthoDB" id="9765151at2"/>
<reference evidence="6" key="1">
    <citation type="submission" date="2011-05" db="EMBL/GenBank/DDBJ databases">
        <title>Complete sequence of Desulfotomaculum ruminis DSM 2154.</title>
        <authorList>
            <person name="Lucas S."/>
            <person name="Copeland A."/>
            <person name="Lapidus A."/>
            <person name="Cheng J.-F."/>
            <person name="Goodwin L."/>
            <person name="Pitluck S."/>
            <person name="Lu M."/>
            <person name="Detter J.C."/>
            <person name="Han C."/>
            <person name="Tapia R."/>
            <person name="Land M."/>
            <person name="Hauser L."/>
            <person name="Kyrpides N."/>
            <person name="Ivanova N."/>
            <person name="Mikhailova N."/>
            <person name="Pagani I."/>
            <person name="Stams A.J.M."/>
            <person name="Plugge C.M."/>
            <person name="Muyzer G."/>
            <person name="Kuever J."/>
            <person name="Parshina S.N."/>
            <person name="Ivanova A.E."/>
            <person name="Nazina T.N."/>
            <person name="Brambilla E."/>
            <person name="Spring S."/>
            <person name="Klenk H.-P."/>
            <person name="Woyke T."/>
        </authorList>
    </citation>
    <scope>NUCLEOTIDE SEQUENCE [LARGE SCALE GENOMIC DNA]</scope>
    <source>
        <strain evidence="6">ATCC 23193 / DSM 2154 / NCIB 8452 / DL</strain>
    </source>
</reference>
<dbReference type="AlphaFoldDB" id="F6DT15"/>
<organism evidence="5 6">
    <name type="scientific">Desulforamulus ruminis (strain ATCC 23193 / DSM 2154 / NCIMB 8452 / DL)</name>
    <name type="common">Desulfotomaculum ruminis</name>
    <dbReference type="NCBI Taxonomy" id="696281"/>
    <lineage>
        <taxon>Bacteria</taxon>
        <taxon>Bacillati</taxon>
        <taxon>Bacillota</taxon>
        <taxon>Clostridia</taxon>
        <taxon>Eubacteriales</taxon>
        <taxon>Peptococcaceae</taxon>
        <taxon>Desulforamulus</taxon>
    </lineage>
</organism>
<dbReference type="EMBL" id="CP002780">
    <property type="protein sequence ID" value="AEG61120.1"/>
    <property type="molecule type" value="Genomic_DNA"/>
</dbReference>
<dbReference type="Proteomes" id="UP000009234">
    <property type="component" value="Chromosome"/>
</dbReference>
<evidence type="ECO:0000259" key="3">
    <source>
        <dbReference type="Pfam" id="PF10079"/>
    </source>
</evidence>
<evidence type="ECO:0000256" key="1">
    <source>
        <dbReference type="ARBA" id="ARBA00022598"/>
    </source>
</evidence>
<dbReference type="Pfam" id="PF10079">
    <property type="entry name" value="Rossmann-like_BshC"/>
    <property type="match status" value="1"/>
</dbReference>
<dbReference type="HOGENOM" id="CLU_022249_1_0_9"/>
<evidence type="ECO:0000313" key="6">
    <source>
        <dbReference type="Proteomes" id="UP000009234"/>
    </source>
</evidence>
<keyword evidence="6" id="KW-1185">Reference proteome</keyword>
<name>F6DT15_DESRL</name>
<keyword evidence="1 2" id="KW-0436">Ligase</keyword>
<proteinExistence type="inferred from homology"/>
<dbReference type="eggNOG" id="COG4365">
    <property type="taxonomic scope" value="Bacteria"/>
</dbReference>